<dbReference type="SUPFAM" id="SSF52972">
    <property type="entry name" value="ITPase-like"/>
    <property type="match status" value="1"/>
</dbReference>
<gene>
    <name evidence="2" type="ORF">A2982_04095</name>
</gene>
<dbReference type="AlphaFoldDB" id="A0A1F4V242"/>
<dbReference type="InterPro" id="IPR029001">
    <property type="entry name" value="ITPase-like_fam"/>
</dbReference>
<dbReference type="Proteomes" id="UP000178771">
    <property type="component" value="Unassembled WGS sequence"/>
</dbReference>
<protein>
    <recommendedName>
        <fullName evidence="4">Non-canonical purine NTP pyrophosphatase</fullName>
    </recommendedName>
</protein>
<comment type="caution">
    <text evidence="2">The sequence shown here is derived from an EMBL/GenBank/DDBJ whole genome shotgun (WGS) entry which is preliminary data.</text>
</comment>
<dbReference type="Pfam" id="PF01725">
    <property type="entry name" value="Ham1p_like"/>
    <property type="match status" value="1"/>
</dbReference>
<evidence type="ECO:0000313" key="3">
    <source>
        <dbReference type="Proteomes" id="UP000178771"/>
    </source>
</evidence>
<accession>A0A1F4V242</accession>
<dbReference type="GO" id="GO:0009143">
    <property type="term" value="P:nucleoside triphosphate catabolic process"/>
    <property type="evidence" value="ECO:0007669"/>
    <property type="project" value="InterPro"/>
</dbReference>
<dbReference type="Gene3D" id="3.90.950.10">
    <property type="match status" value="1"/>
</dbReference>
<name>A0A1F4V242_UNCKA</name>
<dbReference type="InterPro" id="IPR002637">
    <property type="entry name" value="RdgB/HAM1"/>
</dbReference>
<sequence length="186" mass="21102">MAIKDYLYLVTKKPGKLMAAKKAFTRYDLGLKPVSKDFPEIQAESSLEIARFTALQAALELGHPSVREDHSFFIHALDLPGPYTNYVEKRLSAAMLIKLIDYLGDNTAHFEVATVLAYPAGKTIEYVFQVPVTLGSEVKGKDTKGWNGIIRLYDEKRAITEYPEEERLHIWNKGYEEIARQYTSAI</sequence>
<evidence type="ECO:0000313" key="2">
    <source>
        <dbReference type="EMBL" id="OGC51251.1"/>
    </source>
</evidence>
<organism evidence="2 3">
    <name type="scientific">candidate division WWE3 bacterium RIFCSPLOWO2_01_FULL_39_13</name>
    <dbReference type="NCBI Taxonomy" id="1802624"/>
    <lineage>
        <taxon>Bacteria</taxon>
        <taxon>Katanobacteria</taxon>
    </lineage>
</organism>
<reference evidence="2 3" key="1">
    <citation type="journal article" date="2016" name="Nat. Commun.">
        <title>Thousands of microbial genomes shed light on interconnected biogeochemical processes in an aquifer system.</title>
        <authorList>
            <person name="Anantharaman K."/>
            <person name="Brown C.T."/>
            <person name="Hug L.A."/>
            <person name="Sharon I."/>
            <person name="Castelle C.J."/>
            <person name="Probst A.J."/>
            <person name="Thomas B.C."/>
            <person name="Singh A."/>
            <person name="Wilkins M.J."/>
            <person name="Karaoz U."/>
            <person name="Brodie E.L."/>
            <person name="Williams K.H."/>
            <person name="Hubbard S.S."/>
            <person name="Banfield J.F."/>
        </authorList>
    </citation>
    <scope>NUCLEOTIDE SEQUENCE [LARGE SCALE GENOMIC DNA]</scope>
</reference>
<evidence type="ECO:0000256" key="1">
    <source>
        <dbReference type="ARBA" id="ARBA00022801"/>
    </source>
</evidence>
<dbReference type="STRING" id="1802624.A2982_04095"/>
<proteinExistence type="predicted"/>
<dbReference type="GO" id="GO:0047429">
    <property type="term" value="F:nucleoside triphosphate diphosphatase activity"/>
    <property type="evidence" value="ECO:0007669"/>
    <property type="project" value="InterPro"/>
</dbReference>
<evidence type="ECO:0008006" key="4">
    <source>
        <dbReference type="Google" id="ProtNLM"/>
    </source>
</evidence>
<dbReference type="EMBL" id="MEVH01000027">
    <property type="protein sequence ID" value="OGC51251.1"/>
    <property type="molecule type" value="Genomic_DNA"/>
</dbReference>
<keyword evidence="1" id="KW-0378">Hydrolase</keyword>